<dbReference type="AlphaFoldDB" id="A0A151TXF5"/>
<keyword evidence="2" id="KW-0449">Lipoprotein</keyword>
<evidence type="ECO:0000256" key="1">
    <source>
        <dbReference type="ARBA" id="ARBA00010290"/>
    </source>
</evidence>
<dbReference type="SMART" id="SM00177">
    <property type="entry name" value="ARF"/>
    <property type="match status" value="1"/>
</dbReference>
<organism evidence="9 10">
    <name type="scientific">Cajanus cajan</name>
    <name type="common">Pigeon pea</name>
    <name type="synonym">Cajanus indicus</name>
    <dbReference type="NCBI Taxonomy" id="3821"/>
    <lineage>
        <taxon>Eukaryota</taxon>
        <taxon>Viridiplantae</taxon>
        <taxon>Streptophyta</taxon>
        <taxon>Embryophyta</taxon>
        <taxon>Tracheophyta</taxon>
        <taxon>Spermatophyta</taxon>
        <taxon>Magnoliopsida</taxon>
        <taxon>eudicotyledons</taxon>
        <taxon>Gunneridae</taxon>
        <taxon>Pentapetalae</taxon>
        <taxon>rosids</taxon>
        <taxon>fabids</taxon>
        <taxon>Fabales</taxon>
        <taxon>Fabaceae</taxon>
        <taxon>Papilionoideae</taxon>
        <taxon>50 kb inversion clade</taxon>
        <taxon>NPAAA clade</taxon>
        <taxon>indigoferoid/millettioid clade</taxon>
        <taxon>Phaseoleae</taxon>
        <taxon>Cajanus</taxon>
    </lineage>
</organism>
<dbReference type="EMBL" id="CM003605">
    <property type="protein sequence ID" value="KYP71753.1"/>
    <property type="molecule type" value="Genomic_DNA"/>
</dbReference>
<dbReference type="GO" id="GO:0046872">
    <property type="term" value="F:metal ion binding"/>
    <property type="evidence" value="ECO:0007669"/>
    <property type="project" value="UniProtKB-KW"/>
</dbReference>
<evidence type="ECO:0000256" key="3">
    <source>
        <dbReference type="ARBA" id="ARBA00022741"/>
    </source>
</evidence>
<evidence type="ECO:0000256" key="7">
    <source>
        <dbReference type="PIRSR" id="PIRSR606689-1"/>
    </source>
</evidence>
<reference evidence="9 10" key="1">
    <citation type="journal article" date="2012" name="Nat. Biotechnol.">
        <title>Draft genome sequence of pigeonpea (Cajanus cajan), an orphan legume crop of resource-poor farmers.</title>
        <authorList>
            <person name="Varshney R.K."/>
            <person name="Chen W."/>
            <person name="Li Y."/>
            <person name="Bharti A.K."/>
            <person name="Saxena R.K."/>
            <person name="Schlueter J.A."/>
            <person name="Donoghue M.T."/>
            <person name="Azam S."/>
            <person name="Fan G."/>
            <person name="Whaley A.M."/>
            <person name="Farmer A.D."/>
            <person name="Sheridan J."/>
            <person name="Iwata A."/>
            <person name="Tuteja R."/>
            <person name="Penmetsa R.V."/>
            <person name="Wu W."/>
            <person name="Upadhyaya H.D."/>
            <person name="Yang S.P."/>
            <person name="Shah T."/>
            <person name="Saxena K.B."/>
            <person name="Michael T."/>
            <person name="McCombie W.R."/>
            <person name="Yang B."/>
            <person name="Zhang G."/>
            <person name="Yang H."/>
            <person name="Wang J."/>
            <person name="Spillane C."/>
            <person name="Cook D.R."/>
            <person name="May G.D."/>
            <person name="Xu X."/>
            <person name="Jackson S.A."/>
        </authorList>
    </citation>
    <scope>NUCLEOTIDE SEQUENCE [LARGE SCALE GENOMIC DNA]</scope>
    <source>
        <strain evidence="10">cv. Asha</strain>
    </source>
</reference>
<protein>
    <submittedName>
        <fullName evidence="9">ADP-ribosylation factor 1</fullName>
    </submittedName>
</protein>
<proteinExistence type="inferred from homology"/>
<dbReference type="GO" id="GO:0005525">
    <property type="term" value="F:GTP binding"/>
    <property type="evidence" value="ECO:0007669"/>
    <property type="project" value="UniProtKB-KW"/>
</dbReference>
<keyword evidence="5" id="KW-0813">Transport</keyword>
<keyword evidence="2" id="KW-0519">Myristate</keyword>
<evidence type="ECO:0000256" key="6">
    <source>
        <dbReference type="ARBA" id="ARBA00023134"/>
    </source>
</evidence>
<accession>A0A151TXF5</accession>
<dbReference type="GO" id="GO:0003924">
    <property type="term" value="F:GTPase activity"/>
    <property type="evidence" value="ECO:0007669"/>
    <property type="project" value="InterPro"/>
</dbReference>
<keyword evidence="8" id="KW-0460">Magnesium</keyword>
<keyword evidence="6 7" id="KW-0342">GTP-binding</keyword>
<evidence type="ECO:0000256" key="4">
    <source>
        <dbReference type="ARBA" id="ARBA00022892"/>
    </source>
</evidence>
<evidence type="ECO:0000256" key="8">
    <source>
        <dbReference type="PIRSR" id="PIRSR606689-2"/>
    </source>
</evidence>
<feature type="binding site" evidence="7">
    <location>
        <begin position="25"/>
        <end position="32"/>
    </location>
    <ligand>
        <name>GTP</name>
        <dbReference type="ChEBI" id="CHEBI:37565"/>
    </ligand>
</feature>
<dbReference type="SUPFAM" id="SSF52540">
    <property type="entry name" value="P-loop containing nucleoside triphosphate hydrolases"/>
    <property type="match status" value="1"/>
</dbReference>
<sequence>RMGLSFTKLFSRLFAKKEMRILMVGLDAAGKTTILYKLKLGEIVTTIPTIEHQLHCLGCWWPGQVVNFVIFSDELRDAVLLVFANKQDLPNAMNAAEKLYCCRHLLVSGLLPMPIVIFMFFTCRYIQSTCATSGEGLYEGLDWLSNNIANKVNTG</sequence>
<evidence type="ECO:0000256" key="2">
    <source>
        <dbReference type="ARBA" id="ARBA00022707"/>
    </source>
</evidence>
<dbReference type="PANTHER" id="PTHR11711">
    <property type="entry name" value="ADP RIBOSYLATION FACTOR-RELATED"/>
    <property type="match status" value="1"/>
</dbReference>
<dbReference type="Proteomes" id="UP000075243">
    <property type="component" value="Chromosome 3"/>
</dbReference>
<comment type="similarity">
    <text evidence="1">Belongs to the small GTPase superfamily. Arf family.</text>
</comment>
<feature type="binding site" evidence="8">
    <location>
        <position position="32"/>
    </location>
    <ligand>
        <name>Mg(2+)</name>
        <dbReference type="ChEBI" id="CHEBI:18420"/>
    </ligand>
</feature>
<keyword evidence="5" id="KW-0653">Protein transport</keyword>
<dbReference type="Gene3D" id="3.40.50.300">
    <property type="entry name" value="P-loop containing nucleotide triphosphate hydrolases"/>
    <property type="match status" value="2"/>
</dbReference>
<keyword evidence="4" id="KW-0931">ER-Golgi transport</keyword>
<dbReference type="Gramene" id="C.cajan_10713.t">
    <property type="protein sequence ID" value="C.cajan_10713.t"/>
    <property type="gene ID" value="C.cajan_10713"/>
</dbReference>
<keyword evidence="10" id="KW-1185">Reference proteome</keyword>
<dbReference type="OMA" id="WHEEMID"/>
<evidence type="ECO:0000313" key="10">
    <source>
        <dbReference type="Proteomes" id="UP000075243"/>
    </source>
</evidence>
<dbReference type="Pfam" id="PF00025">
    <property type="entry name" value="Arf"/>
    <property type="match status" value="2"/>
</dbReference>
<feature type="non-terminal residue" evidence="9">
    <location>
        <position position="1"/>
    </location>
</feature>
<dbReference type="InterPro" id="IPR006689">
    <property type="entry name" value="Small_GTPase_ARF/SAR"/>
</dbReference>
<evidence type="ECO:0000313" key="9">
    <source>
        <dbReference type="EMBL" id="KYP71753.1"/>
    </source>
</evidence>
<keyword evidence="8" id="KW-0479">Metal-binding</keyword>
<dbReference type="GO" id="GO:0016192">
    <property type="term" value="P:vesicle-mediated transport"/>
    <property type="evidence" value="ECO:0007669"/>
    <property type="project" value="UniProtKB-KW"/>
</dbReference>
<evidence type="ECO:0000256" key="5">
    <source>
        <dbReference type="ARBA" id="ARBA00022927"/>
    </source>
</evidence>
<dbReference type="InterPro" id="IPR027417">
    <property type="entry name" value="P-loop_NTPase"/>
</dbReference>
<dbReference type="GO" id="GO:0015031">
    <property type="term" value="P:protein transport"/>
    <property type="evidence" value="ECO:0007669"/>
    <property type="project" value="UniProtKB-KW"/>
</dbReference>
<dbReference type="InterPro" id="IPR024156">
    <property type="entry name" value="Small_GTPase_ARF"/>
</dbReference>
<name>A0A151TXF5_CAJCA</name>
<keyword evidence="3 7" id="KW-0547">Nucleotide-binding</keyword>
<gene>
    <name evidence="9" type="ORF">KK1_011023</name>
</gene>
<dbReference type="STRING" id="3821.A0A151TXF5"/>
<feature type="binding site" evidence="8">
    <location>
        <position position="49"/>
    </location>
    <ligand>
        <name>Mg(2+)</name>
        <dbReference type="ChEBI" id="CHEBI:18420"/>
    </ligand>
</feature>